<evidence type="ECO:0000256" key="2">
    <source>
        <dbReference type="ARBA" id="ARBA00005199"/>
    </source>
</evidence>
<gene>
    <name evidence="7" type="primary">otsB</name>
    <name evidence="7" type="ORF">FSW04_02815</name>
</gene>
<dbReference type="PANTHER" id="PTHR43768:SF3">
    <property type="entry name" value="TREHALOSE 6-PHOSPHATE PHOSPHATASE"/>
    <property type="match status" value="1"/>
</dbReference>
<dbReference type="NCBIfam" id="TIGR01484">
    <property type="entry name" value="HAD-SF-IIB"/>
    <property type="match status" value="1"/>
</dbReference>
<keyword evidence="6" id="KW-0479">Metal-binding</keyword>
<comment type="pathway">
    <text evidence="2 6">Glycan biosynthesis; trehalose biosynthesis.</text>
</comment>
<dbReference type="InterPro" id="IPR044651">
    <property type="entry name" value="OTSB-like"/>
</dbReference>
<comment type="function">
    <text evidence="5 6">Removes the phosphate from trehalose 6-phosphate to produce free trehalose.</text>
</comment>
<evidence type="ECO:0000256" key="6">
    <source>
        <dbReference type="RuleBase" id="RU361117"/>
    </source>
</evidence>
<dbReference type="Gene3D" id="3.40.50.1000">
    <property type="entry name" value="HAD superfamily/HAD-like"/>
    <property type="match status" value="1"/>
</dbReference>
<dbReference type="GO" id="GO:0005992">
    <property type="term" value="P:trehalose biosynthetic process"/>
    <property type="evidence" value="ECO:0007669"/>
    <property type="project" value="UniProtKB-UniPathway"/>
</dbReference>
<reference evidence="7 8" key="1">
    <citation type="journal article" date="2018" name="J. Microbiol.">
        <title>Baekduia soli gen. nov., sp. nov., a novel bacterium isolated from the soil of Baekdu Mountain and proposal of a novel family name, Baekduiaceae fam. nov.</title>
        <authorList>
            <person name="An D.S."/>
            <person name="Siddiqi M.Z."/>
            <person name="Kim K.H."/>
            <person name="Yu H.S."/>
            <person name="Im W.T."/>
        </authorList>
    </citation>
    <scope>NUCLEOTIDE SEQUENCE [LARGE SCALE GENOMIC DNA]</scope>
    <source>
        <strain evidence="7 8">BR7-21</strain>
    </source>
</reference>
<dbReference type="Proteomes" id="UP000321805">
    <property type="component" value="Chromosome"/>
</dbReference>
<comment type="similarity">
    <text evidence="3 6">Belongs to the trehalose phosphatase family.</text>
</comment>
<dbReference type="OrthoDB" id="9816160at2"/>
<dbReference type="GO" id="GO:0046872">
    <property type="term" value="F:metal ion binding"/>
    <property type="evidence" value="ECO:0007669"/>
    <property type="project" value="UniProtKB-KW"/>
</dbReference>
<sequence length="268" mass="28986">MPSTATLDEALAPLRADPRRAAVLLDIDGTLAPIVRHADDAHVPEPTRLPLIAIAKRYGLVACVSGRRAATARRIVSLGSITYVGNHGTEILRGGQTHPEVDPEVAAWGRRVRDFAAGEEHRDDLHRLRIRPEDKEVIVGYHWRGAPDEAAAKEGVRALAQRAEAAGFATHWGRKVLEVRPPVDLHKGKGIDRLLLGVEVDVALYVGDDRTDIDAFAALRTAVADGRLREAVCLGVRSDETPPELEEAADLLVDGPLGVRAVLERLAA</sequence>
<dbReference type="AlphaFoldDB" id="A0A5B8U1C8"/>
<name>A0A5B8U1C8_9ACTN</name>
<dbReference type="PANTHER" id="PTHR43768">
    <property type="entry name" value="TREHALOSE 6-PHOSPHATE PHOSPHATASE"/>
    <property type="match status" value="1"/>
</dbReference>
<evidence type="ECO:0000313" key="7">
    <source>
        <dbReference type="EMBL" id="QEC46615.1"/>
    </source>
</evidence>
<dbReference type="InterPro" id="IPR006379">
    <property type="entry name" value="HAD-SF_hydro_IIB"/>
</dbReference>
<dbReference type="EC" id="3.1.3.12" evidence="6"/>
<evidence type="ECO:0000256" key="3">
    <source>
        <dbReference type="ARBA" id="ARBA00008770"/>
    </source>
</evidence>
<accession>A0A5B8U1C8</accession>
<dbReference type="InterPro" id="IPR036412">
    <property type="entry name" value="HAD-like_sf"/>
</dbReference>
<dbReference type="InterPro" id="IPR023214">
    <property type="entry name" value="HAD_sf"/>
</dbReference>
<comment type="catalytic activity">
    <reaction evidence="1 6">
        <text>alpha,alpha-trehalose 6-phosphate + H2O = alpha,alpha-trehalose + phosphate</text>
        <dbReference type="Rhea" id="RHEA:23420"/>
        <dbReference type="ChEBI" id="CHEBI:15377"/>
        <dbReference type="ChEBI" id="CHEBI:16551"/>
        <dbReference type="ChEBI" id="CHEBI:43474"/>
        <dbReference type="ChEBI" id="CHEBI:58429"/>
        <dbReference type="EC" id="3.1.3.12"/>
    </reaction>
</comment>
<organism evidence="7 8">
    <name type="scientific">Baekduia soli</name>
    <dbReference type="NCBI Taxonomy" id="496014"/>
    <lineage>
        <taxon>Bacteria</taxon>
        <taxon>Bacillati</taxon>
        <taxon>Actinomycetota</taxon>
        <taxon>Thermoleophilia</taxon>
        <taxon>Solirubrobacterales</taxon>
        <taxon>Baekduiaceae</taxon>
        <taxon>Baekduia</taxon>
    </lineage>
</organism>
<dbReference type="InterPro" id="IPR003337">
    <property type="entry name" value="Trehalose_PPase"/>
</dbReference>
<dbReference type="NCBIfam" id="TIGR00685">
    <property type="entry name" value="T6PP"/>
    <property type="match status" value="1"/>
</dbReference>
<dbReference type="Gene3D" id="3.30.70.1020">
    <property type="entry name" value="Trehalose-6-phosphate phosphatase related protein, domain 2"/>
    <property type="match status" value="1"/>
</dbReference>
<dbReference type="SUPFAM" id="SSF56784">
    <property type="entry name" value="HAD-like"/>
    <property type="match status" value="1"/>
</dbReference>
<dbReference type="GO" id="GO:0004805">
    <property type="term" value="F:trehalose-phosphatase activity"/>
    <property type="evidence" value="ECO:0007669"/>
    <property type="project" value="UniProtKB-EC"/>
</dbReference>
<dbReference type="Pfam" id="PF02358">
    <property type="entry name" value="Trehalose_PPase"/>
    <property type="match status" value="1"/>
</dbReference>
<evidence type="ECO:0000256" key="4">
    <source>
        <dbReference type="ARBA" id="ARBA00022801"/>
    </source>
</evidence>
<evidence type="ECO:0000256" key="5">
    <source>
        <dbReference type="ARBA" id="ARBA00024179"/>
    </source>
</evidence>
<comment type="cofactor">
    <cofactor evidence="6">
        <name>Mg(2+)</name>
        <dbReference type="ChEBI" id="CHEBI:18420"/>
    </cofactor>
</comment>
<dbReference type="RefSeq" id="WP_146916029.1">
    <property type="nucleotide sequence ID" value="NZ_CP042430.1"/>
</dbReference>
<proteinExistence type="inferred from homology"/>
<dbReference type="KEGG" id="bsol:FSW04_02815"/>
<protein>
    <recommendedName>
        <fullName evidence="6">Trehalose 6-phosphate phosphatase</fullName>
        <ecNumber evidence="6">3.1.3.12</ecNumber>
    </recommendedName>
</protein>
<evidence type="ECO:0000313" key="8">
    <source>
        <dbReference type="Proteomes" id="UP000321805"/>
    </source>
</evidence>
<evidence type="ECO:0000256" key="1">
    <source>
        <dbReference type="ARBA" id="ARBA00000500"/>
    </source>
</evidence>
<dbReference type="UniPathway" id="UPA00299"/>
<dbReference type="EMBL" id="CP042430">
    <property type="protein sequence ID" value="QEC46615.1"/>
    <property type="molecule type" value="Genomic_DNA"/>
</dbReference>
<keyword evidence="6" id="KW-0460">Magnesium</keyword>
<keyword evidence="8" id="KW-1185">Reference proteome</keyword>
<keyword evidence="4 6" id="KW-0378">Hydrolase</keyword>